<dbReference type="AlphaFoldDB" id="A0AAW2EIX6"/>
<proteinExistence type="predicted"/>
<protein>
    <submittedName>
        <fullName evidence="1">Uncharacterized protein</fullName>
    </submittedName>
</protein>
<reference evidence="1 2" key="1">
    <citation type="submission" date="2023-03" db="EMBL/GenBank/DDBJ databases">
        <title>High recombination rates correlate with genetic variation in Cardiocondyla obscurior ants.</title>
        <authorList>
            <person name="Errbii M."/>
        </authorList>
    </citation>
    <scope>NUCLEOTIDE SEQUENCE [LARGE SCALE GENOMIC DNA]</scope>
    <source>
        <strain evidence="1">Alpha-2009</strain>
        <tissue evidence="1">Whole body</tissue>
    </source>
</reference>
<keyword evidence="2" id="KW-1185">Reference proteome</keyword>
<dbReference type="Proteomes" id="UP001430953">
    <property type="component" value="Unassembled WGS sequence"/>
</dbReference>
<gene>
    <name evidence="1" type="ORF">PUN28_018683</name>
</gene>
<evidence type="ECO:0000313" key="1">
    <source>
        <dbReference type="EMBL" id="KAL0102314.1"/>
    </source>
</evidence>
<accession>A0AAW2EIX6</accession>
<organism evidence="1 2">
    <name type="scientific">Cardiocondyla obscurior</name>
    <dbReference type="NCBI Taxonomy" id="286306"/>
    <lineage>
        <taxon>Eukaryota</taxon>
        <taxon>Metazoa</taxon>
        <taxon>Ecdysozoa</taxon>
        <taxon>Arthropoda</taxon>
        <taxon>Hexapoda</taxon>
        <taxon>Insecta</taxon>
        <taxon>Pterygota</taxon>
        <taxon>Neoptera</taxon>
        <taxon>Endopterygota</taxon>
        <taxon>Hymenoptera</taxon>
        <taxon>Apocrita</taxon>
        <taxon>Aculeata</taxon>
        <taxon>Formicoidea</taxon>
        <taxon>Formicidae</taxon>
        <taxon>Myrmicinae</taxon>
        <taxon>Cardiocondyla</taxon>
    </lineage>
</organism>
<comment type="caution">
    <text evidence="1">The sequence shown here is derived from an EMBL/GenBank/DDBJ whole genome shotgun (WGS) entry which is preliminary data.</text>
</comment>
<evidence type="ECO:0000313" key="2">
    <source>
        <dbReference type="Proteomes" id="UP001430953"/>
    </source>
</evidence>
<dbReference type="EMBL" id="JADYXP020000023">
    <property type="protein sequence ID" value="KAL0102314.1"/>
    <property type="molecule type" value="Genomic_DNA"/>
</dbReference>
<sequence length="89" mass="10415">MRPGSNSLRSSGGVLCGNTYGFFRYSSRSSKMDMSRYTAVLGIYQRGRNFLSATRRYRRSWVTRKEAQVVGSSLHRTHSELRNVRFEWR</sequence>
<name>A0AAW2EIX6_9HYME</name>